<keyword evidence="2" id="KW-1185">Reference proteome</keyword>
<protein>
    <submittedName>
        <fullName evidence="1">Uncharacterized protein</fullName>
    </submittedName>
</protein>
<organism evidence="1 2">
    <name type="scientific">Borreliella garinii PBr</name>
    <dbReference type="NCBI Taxonomy" id="498743"/>
    <lineage>
        <taxon>Bacteria</taxon>
        <taxon>Pseudomonadati</taxon>
        <taxon>Spirochaetota</taxon>
        <taxon>Spirochaetia</taxon>
        <taxon>Spirochaetales</taxon>
        <taxon>Borreliaceae</taxon>
        <taxon>Borreliella</taxon>
    </lineage>
</organism>
<accession>B8F0N4</accession>
<sequence length="266" mass="30609">MQKCSIIHMNMKFSKFFIKFKTSKNRENPIYEINPKEFILISKNLLKTSSTTHQLLGIIMASGIPLSDLKNPNIKTSHNPKSNILSYVLDNGFRLKTYSLVCSNEISKCIENLNKSELLSISTDKINYVAKKIFDFNITTKQLKIAYYLIVKSKETTEDNKYTKNPGNIRINKKPCILNLGEKIKYINSFKLVDPDEKNLSILRKSKNKNTYAIANLIVMFFSGNAPCKNLYNLKLYINANLKKLGINKNTSELQKRIFSKIFLID</sequence>
<proteinExistence type="predicted"/>
<dbReference type="EMBL" id="CP001302">
    <property type="protein sequence ID" value="ACL34504.1"/>
    <property type="molecule type" value="Genomic_DNA"/>
</dbReference>
<dbReference type="AlphaFoldDB" id="B8F0N4"/>
<dbReference type="Proteomes" id="UP000006103">
    <property type="component" value="Plasmid PBr_lp36"/>
</dbReference>
<gene>
    <name evidence="1" type="ORF">BGAPBR_K0001</name>
</gene>
<keyword evidence="1" id="KW-0614">Plasmid</keyword>
<name>B8F0N4_BORGR</name>
<evidence type="ECO:0000313" key="2">
    <source>
        <dbReference type="Proteomes" id="UP000006103"/>
    </source>
</evidence>
<evidence type="ECO:0000313" key="1">
    <source>
        <dbReference type="EMBL" id="ACL34504.1"/>
    </source>
</evidence>
<geneLocation type="plasmid" evidence="1 2">
    <name>PBr_lp36</name>
</geneLocation>
<reference evidence="1 2" key="1">
    <citation type="journal article" date="2011" name="J. Bacteriol.">
        <title>Whole-genome sequences of two Borrelia afzelii and two Borrelia garinii Lyme disease agent isolates.</title>
        <authorList>
            <person name="Casjens S.R."/>
            <person name="Mongodin E.F."/>
            <person name="Qiu W.-G."/>
            <person name="Dunn J.J."/>
            <person name="Luft B.J."/>
            <person name="Fraser-Liggett C.M."/>
            <person name="Schutzer S.E."/>
        </authorList>
    </citation>
    <scope>NUCLEOTIDE SEQUENCE [LARGE SCALE GENOMIC DNA]</scope>
    <source>
        <strain evidence="1 2">PBr</strain>
    </source>
</reference>